<protein>
    <submittedName>
        <fullName evidence="1">Uncharacterized protein</fullName>
    </submittedName>
</protein>
<dbReference type="AlphaFoldDB" id="A0AAV4UI96"/>
<gene>
    <name evidence="1" type="ORF">CEXT_411981</name>
</gene>
<name>A0AAV4UI96_CAEEX</name>
<dbReference type="Proteomes" id="UP001054945">
    <property type="component" value="Unassembled WGS sequence"/>
</dbReference>
<comment type="caution">
    <text evidence="1">The sequence shown here is derived from an EMBL/GenBank/DDBJ whole genome shotgun (WGS) entry which is preliminary data.</text>
</comment>
<organism evidence="1 2">
    <name type="scientific">Caerostris extrusa</name>
    <name type="common">Bark spider</name>
    <name type="synonym">Caerostris bankana</name>
    <dbReference type="NCBI Taxonomy" id="172846"/>
    <lineage>
        <taxon>Eukaryota</taxon>
        <taxon>Metazoa</taxon>
        <taxon>Ecdysozoa</taxon>
        <taxon>Arthropoda</taxon>
        <taxon>Chelicerata</taxon>
        <taxon>Arachnida</taxon>
        <taxon>Araneae</taxon>
        <taxon>Araneomorphae</taxon>
        <taxon>Entelegynae</taxon>
        <taxon>Araneoidea</taxon>
        <taxon>Araneidae</taxon>
        <taxon>Caerostris</taxon>
    </lineage>
</organism>
<accession>A0AAV4UI96</accession>
<keyword evidence="2" id="KW-1185">Reference proteome</keyword>
<reference evidence="1 2" key="1">
    <citation type="submission" date="2021-06" db="EMBL/GenBank/DDBJ databases">
        <title>Caerostris extrusa draft genome.</title>
        <authorList>
            <person name="Kono N."/>
            <person name="Arakawa K."/>
        </authorList>
    </citation>
    <scope>NUCLEOTIDE SEQUENCE [LARGE SCALE GENOMIC DNA]</scope>
</reference>
<evidence type="ECO:0000313" key="2">
    <source>
        <dbReference type="Proteomes" id="UP001054945"/>
    </source>
</evidence>
<proteinExistence type="predicted"/>
<dbReference type="EMBL" id="BPLR01012911">
    <property type="protein sequence ID" value="GIY57481.1"/>
    <property type="molecule type" value="Genomic_DNA"/>
</dbReference>
<sequence>MGRGRRFVNYPIRKLPVKDKSMSHISQEAAHGIHFAFASFKAALKANNERIAKVSDFWRNKNYLHPRSSPIWLLEPVTGMTSLITTWPNMAFSRKHSLKRNPPGTLAREKPRN</sequence>
<evidence type="ECO:0000313" key="1">
    <source>
        <dbReference type="EMBL" id="GIY57481.1"/>
    </source>
</evidence>